<keyword evidence="4" id="KW-1185">Reference proteome</keyword>
<dbReference type="EMBL" id="BPQB01000046">
    <property type="protein sequence ID" value="GJE95172.1"/>
    <property type="molecule type" value="Genomic_DNA"/>
</dbReference>
<organism evidence="3 4">
    <name type="scientific">Phanerochaete sordida</name>
    <dbReference type="NCBI Taxonomy" id="48140"/>
    <lineage>
        <taxon>Eukaryota</taxon>
        <taxon>Fungi</taxon>
        <taxon>Dikarya</taxon>
        <taxon>Basidiomycota</taxon>
        <taxon>Agaricomycotina</taxon>
        <taxon>Agaricomycetes</taxon>
        <taxon>Polyporales</taxon>
        <taxon>Phanerochaetaceae</taxon>
        <taxon>Phanerochaete</taxon>
    </lineage>
</organism>
<evidence type="ECO:0000256" key="1">
    <source>
        <dbReference type="SAM" id="MobiDB-lite"/>
    </source>
</evidence>
<accession>A0A9P3LIH7</accession>
<gene>
    <name evidence="3" type="ORF">PsYK624_113530</name>
</gene>
<proteinExistence type="predicted"/>
<feature type="region of interest" description="Disordered" evidence="1">
    <location>
        <begin position="193"/>
        <end position="213"/>
    </location>
</feature>
<evidence type="ECO:0000313" key="3">
    <source>
        <dbReference type="EMBL" id="GJE95172.1"/>
    </source>
</evidence>
<dbReference type="AlphaFoldDB" id="A0A9P3LIH7"/>
<dbReference type="OrthoDB" id="3160422at2759"/>
<comment type="caution">
    <text evidence="3">The sequence shown here is derived from an EMBL/GenBank/DDBJ whole genome shotgun (WGS) entry which is preliminary data.</text>
</comment>
<sequence length="400" mass="42861">MIVLQILHHLLASIPLVRVIVGWSTREGLHLHRHLERSLRAALLSLNSSLATSERLASRLYAWLSYMLSGMPCGVYKPQDSAVVILGDIDGLGRAVALSFSELGYTVFMLSTSSSEPALSGVTEKSSAVLSLLYAWHTKKERSPAAHWGTVAPITLDTHSAAQRTHAAETVHAYCEDHALQLCALIVLPAAPSPARRGPGSRAPPKPGADGGRAAAMWGGGLEAAAREPLAIVRDYSDLLTRAAGRVVLMSRCVAHNAAGADRLLDGTRECLAVNLNQALEPLGVRVCSLTTGAPEDFGEYPPSPSVAHGDPWAAGEFDPSAKQATPGGSNPDDAHTDMPYHGAVCDVLRDIASTAYPKTVYTVGYRPWLSWAWRVAPNTARLVFISPIAQRLIEWCCWS</sequence>
<feature type="chain" id="PRO_5040321989" description="Ketoreductase (KR) domain-containing protein" evidence="2">
    <location>
        <begin position="23"/>
        <end position="400"/>
    </location>
</feature>
<evidence type="ECO:0008006" key="5">
    <source>
        <dbReference type="Google" id="ProtNLM"/>
    </source>
</evidence>
<reference evidence="3 4" key="1">
    <citation type="submission" date="2021-08" db="EMBL/GenBank/DDBJ databases">
        <title>Draft Genome Sequence of Phanerochaete sordida strain YK-624.</title>
        <authorList>
            <person name="Mori T."/>
            <person name="Dohra H."/>
            <person name="Suzuki T."/>
            <person name="Kawagishi H."/>
            <person name="Hirai H."/>
        </authorList>
    </citation>
    <scope>NUCLEOTIDE SEQUENCE [LARGE SCALE GENOMIC DNA]</scope>
    <source>
        <strain evidence="3 4">YK-624</strain>
    </source>
</reference>
<dbReference type="Proteomes" id="UP000703269">
    <property type="component" value="Unassembled WGS sequence"/>
</dbReference>
<feature type="signal peptide" evidence="2">
    <location>
        <begin position="1"/>
        <end position="22"/>
    </location>
</feature>
<keyword evidence="2" id="KW-0732">Signal</keyword>
<evidence type="ECO:0000313" key="4">
    <source>
        <dbReference type="Proteomes" id="UP000703269"/>
    </source>
</evidence>
<dbReference type="Gene3D" id="3.40.50.720">
    <property type="entry name" value="NAD(P)-binding Rossmann-like Domain"/>
    <property type="match status" value="1"/>
</dbReference>
<protein>
    <recommendedName>
        <fullName evidence="5">Ketoreductase (KR) domain-containing protein</fullName>
    </recommendedName>
</protein>
<name>A0A9P3LIH7_9APHY</name>
<feature type="region of interest" description="Disordered" evidence="1">
    <location>
        <begin position="301"/>
        <end position="337"/>
    </location>
</feature>
<evidence type="ECO:0000256" key="2">
    <source>
        <dbReference type="SAM" id="SignalP"/>
    </source>
</evidence>